<proteinExistence type="predicted"/>
<sequence>MLGTGPVFAKDPCKTALCMFGLLTGTNDSECNDAIADHFNIIVFKKKKKIDWNKTAKERLGFTNSCPGADPVTNKLINDKFGKSFG</sequence>
<dbReference type="Pfam" id="PF07424">
    <property type="entry name" value="TrbM"/>
    <property type="match status" value="1"/>
</dbReference>
<gene>
    <name evidence="1" type="ORF">C7A10_29075</name>
</gene>
<reference evidence="1 2" key="1">
    <citation type="submission" date="2018-03" db="EMBL/GenBank/DDBJ databases">
        <title>Blue discolouration in mozzarella cheese caused by Pseudomonas fluorescens.</title>
        <authorList>
            <person name="Chiesa F."/>
            <person name="Dalmasso A."/>
            <person name="Lomonaco S."/>
        </authorList>
    </citation>
    <scope>NUCLEOTIDE SEQUENCE [LARGE SCALE GENOMIC DNA]</scope>
    <source>
        <strain evidence="1 2">11293</strain>
    </source>
</reference>
<evidence type="ECO:0000313" key="2">
    <source>
        <dbReference type="Proteomes" id="UP000239731"/>
    </source>
</evidence>
<dbReference type="InterPro" id="IPR009989">
    <property type="entry name" value="TrbM"/>
</dbReference>
<evidence type="ECO:0000313" key="1">
    <source>
        <dbReference type="EMBL" id="PRW84494.1"/>
    </source>
</evidence>
<protein>
    <submittedName>
        <fullName evidence="1">KikA family protein</fullName>
    </submittedName>
</protein>
<dbReference type="AlphaFoldDB" id="A0A2T0HN20"/>
<name>A0A2T0HN20_PSEFL</name>
<organism evidence="1 2">
    <name type="scientific">Pseudomonas fluorescens</name>
    <dbReference type="NCBI Taxonomy" id="294"/>
    <lineage>
        <taxon>Bacteria</taxon>
        <taxon>Pseudomonadati</taxon>
        <taxon>Pseudomonadota</taxon>
        <taxon>Gammaproteobacteria</taxon>
        <taxon>Pseudomonadales</taxon>
        <taxon>Pseudomonadaceae</taxon>
        <taxon>Pseudomonas</taxon>
    </lineage>
</organism>
<accession>A0A2T0HN20</accession>
<dbReference type="EMBL" id="PVUH01000030">
    <property type="protein sequence ID" value="PRW84494.1"/>
    <property type="molecule type" value="Genomic_DNA"/>
</dbReference>
<comment type="caution">
    <text evidence="1">The sequence shown here is derived from an EMBL/GenBank/DDBJ whole genome shotgun (WGS) entry which is preliminary data.</text>
</comment>
<dbReference type="Proteomes" id="UP000239731">
    <property type="component" value="Unassembled WGS sequence"/>
</dbReference>